<dbReference type="PANTHER" id="PTHR40065:SF3">
    <property type="entry name" value="RNA-BINDING PROTEIN YHBY"/>
    <property type="match status" value="1"/>
</dbReference>
<evidence type="ECO:0000256" key="1">
    <source>
        <dbReference type="ARBA" id="ARBA00022884"/>
    </source>
</evidence>
<dbReference type="GO" id="GO:0003723">
    <property type="term" value="F:RNA binding"/>
    <property type="evidence" value="ECO:0007669"/>
    <property type="project" value="UniProtKB-UniRule"/>
</dbReference>
<dbReference type="PANTHER" id="PTHR40065">
    <property type="entry name" value="RNA-BINDING PROTEIN YHBY"/>
    <property type="match status" value="1"/>
</dbReference>
<protein>
    <recommendedName>
        <fullName evidence="3">CRM domain-containing protein</fullName>
    </recommendedName>
</protein>
<evidence type="ECO:0000313" key="4">
    <source>
        <dbReference type="EMBL" id="EEF60904.1"/>
    </source>
</evidence>
<dbReference type="SMART" id="SM01103">
    <property type="entry name" value="CRS1_YhbY"/>
    <property type="match status" value="1"/>
</dbReference>
<dbReference type="InterPro" id="IPR001890">
    <property type="entry name" value="RNA-binding_CRM"/>
</dbReference>
<dbReference type="Gene3D" id="3.30.110.60">
    <property type="entry name" value="YhbY-like"/>
    <property type="match status" value="1"/>
</dbReference>
<evidence type="ECO:0000256" key="2">
    <source>
        <dbReference type="PROSITE-ProRule" id="PRU00626"/>
    </source>
</evidence>
<evidence type="ECO:0000259" key="3">
    <source>
        <dbReference type="PROSITE" id="PS51295"/>
    </source>
</evidence>
<dbReference type="Proteomes" id="UP000003688">
    <property type="component" value="Unassembled WGS sequence"/>
</dbReference>
<dbReference type="PROSITE" id="PS51295">
    <property type="entry name" value="CRM"/>
    <property type="match status" value="1"/>
</dbReference>
<dbReference type="STRING" id="320771.Cflav_PD4073"/>
<keyword evidence="5" id="KW-1185">Reference proteome</keyword>
<evidence type="ECO:0000313" key="5">
    <source>
        <dbReference type="Proteomes" id="UP000003688"/>
    </source>
</evidence>
<dbReference type="Pfam" id="PF01985">
    <property type="entry name" value="CRS1_YhbY"/>
    <property type="match status" value="1"/>
</dbReference>
<organism evidence="4 5">
    <name type="scientific">Pedosphaera parvula (strain Ellin514)</name>
    <dbReference type="NCBI Taxonomy" id="320771"/>
    <lineage>
        <taxon>Bacteria</taxon>
        <taxon>Pseudomonadati</taxon>
        <taxon>Verrucomicrobiota</taxon>
        <taxon>Pedosphaerae</taxon>
        <taxon>Pedosphaerales</taxon>
        <taxon>Pedosphaeraceae</taxon>
        <taxon>Pedosphaera</taxon>
    </lineage>
</organism>
<dbReference type="AlphaFoldDB" id="B9XGY3"/>
<dbReference type="SUPFAM" id="SSF75471">
    <property type="entry name" value="YhbY-like"/>
    <property type="match status" value="1"/>
</dbReference>
<keyword evidence="1 2" id="KW-0694">RNA-binding</keyword>
<comment type="caution">
    <text evidence="4">The sequence shown here is derived from an EMBL/GenBank/DDBJ whole genome shotgun (WGS) entry which is preliminary data.</text>
</comment>
<gene>
    <name evidence="4" type="ORF">Cflav_PD4073</name>
</gene>
<dbReference type="InterPro" id="IPR051925">
    <property type="entry name" value="RNA-binding_domain"/>
</dbReference>
<name>B9XGY3_PEDPL</name>
<feature type="domain" description="CRM" evidence="3">
    <location>
        <begin position="1"/>
        <end position="79"/>
    </location>
</feature>
<sequence>MEPILKVGKAGLSEAFLKSVDEALAHHELVKIKFADFKEEKKTLSPQLAEKTSSHLVMRVGNVVVLYRKKAEATKAEEGAVSNPS</sequence>
<dbReference type="InterPro" id="IPR035920">
    <property type="entry name" value="YhbY-like_sf"/>
</dbReference>
<reference evidence="4 5" key="1">
    <citation type="journal article" date="2011" name="J. Bacteriol.">
        <title>Genome sequence of 'Pedosphaera parvula' Ellin514, an aerobic Verrucomicrobial isolate from pasture soil.</title>
        <authorList>
            <person name="Kant R."/>
            <person name="van Passel M.W."/>
            <person name="Sangwan P."/>
            <person name="Palva A."/>
            <person name="Lucas S."/>
            <person name="Copeland A."/>
            <person name="Lapidus A."/>
            <person name="Glavina Del Rio T."/>
            <person name="Dalin E."/>
            <person name="Tice H."/>
            <person name="Bruce D."/>
            <person name="Goodwin L."/>
            <person name="Pitluck S."/>
            <person name="Chertkov O."/>
            <person name="Larimer F.W."/>
            <person name="Land M.L."/>
            <person name="Hauser L."/>
            <person name="Brettin T.S."/>
            <person name="Detter J.C."/>
            <person name="Han S."/>
            <person name="de Vos W.M."/>
            <person name="Janssen P.H."/>
            <person name="Smidt H."/>
        </authorList>
    </citation>
    <scope>NUCLEOTIDE SEQUENCE [LARGE SCALE GENOMIC DNA]</scope>
    <source>
        <strain evidence="4 5">Ellin514</strain>
    </source>
</reference>
<accession>B9XGY3</accession>
<proteinExistence type="predicted"/>
<dbReference type="EMBL" id="ABOX02000013">
    <property type="protein sequence ID" value="EEF60904.1"/>
    <property type="molecule type" value="Genomic_DNA"/>
</dbReference>